<evidence type="ECO:0000313" key="4">
    <source>
        <dbReference type="Proteomes" id="UP001314205"/>
    </source>
</evidence>
<proteinExistence type="predicted"/>
<accession>A0AAV1M4C6</accession>
<gene>
    <name evidence="3" type="ORF">PARMNEM_LOCUS20592</name>
</gene>
<dbReference type="Gene3D" id="2.40.70.10">
    <property type="entry name" value="Acid Proteases"/>
    <property type="match status" value="1"/>
</dbReference>
<keyword evidence="2" id="KW-0472">Membrane</keyword>
<feature type="region of interest" description="Disordered" evidence="1">
    <location>
        <begin position="374"/>
        <end position="400"/>
    </location>
</feature>
<feature type="transmembrane region" description="Helical" evidence="2">
    <location>
        <begin position="308"/>
        <end position="330"/>
    </location>
</feature>
<protein>
    <recommendedName>
        <fullName evidence="5">Peptidase A2 domain-containing protein</fullName>
    </recommendedName>
</protein>
<name>A0AAV1M4C6_9NEOP</name>
<dbReference type="PANTHER" id="PTHR47331">
    <property type="entry name" value="PHD-TYPE DOMAIN-CONTAINING PROTEIN"/>
    <property type="match status" value="1"/>
</dbReference>
<evidence type="ECO:0000256" key="1">
    <source>
        <dbReference type="SAM" id="MobiDB-lite"/>
    </source>
</evidence>
<dbReference type="InterPro" id="IPR021109">
    <property type="entry name" value="Peptidase_aspartic_dom_sf"/>
</dbReference>
<reference evidence="3 4" key="1">
    <citation type="submission" date="2023-11" db="EMBL/GenBank/DDBJ databases">
        <authorList>
            <person name="Hedman E."/>
            <person name="Englund M."/>
            <person name="Stromberg M."/>
            <person name="Nyberg Akerstrom W."/>
            <person name="Nylinder S."/>
            <person name="Jareborg N."/>
            <person name="Kallberg Y."/>
            <person name="Kronander E."/>
        </authorList>
    </citation>
    <scope>NUCLEOTIDE SEQUENCE [LARGE SCALE GENOMIC DNA]</scope>
</reference>
<dbReference type="PANTHER" id="PTHR47331:SF5">
    <property type="entry name" value="RIBONUCLEASE H"/>
    <property type="match status" value="1"/>
</dbReference>
<keyword evidence="2" id="KW-0812">Transmembrane</keyword>
<feature type="compositionally biased region" description="Polar residues" evidence="1">
    <location>
        <begin position="379"/>
        <end position="389"/>
    </location>
</feature>
<evidence type="ECO:0000256" key="2">
    <source>
        <dbReference type="SAM" id="Phobius"/>
    </source>
</evidence>
<comment type="caution">
    <text evidence="3">The sequence shown here is derived from an EMBL/GenBank/DDBJ whole genome shotgun (WGS) entry which is preliminary data.</text>
</comment>
<dbReference type="AlphaFoldDB" id="A0AAV1M4C6"/>
<keyword evidence="2" id="KW-1133">Transmembrane helix</keyword>
<organism evidence="3 4">
    <name type="scientific">Parnassius mnemosyne</name>
    <name type="common">clouded apollo</name>
    <dbReference type="NCBI Taxonomy" id="213953"/>
    <lineage>
        <taxon>Eukaryota</taxon>
        <taxon>Metazoa</taxon>
        <taxon>Ecdysozoa</taxon>
        <taxon>Arthropoda</taxon>
        <taxon>Hexapoda</taxon>
        <taxon>Insecta</taxon>
        <taxon>Pterygota</taxon>
        <taxon>Neoptera</taxon>
        <taxon>Endopterygota</taxon>
        <taxon>Lepidoptera</taxon>
        <taxon>Glossata</taxon>
        <taxon>Ditrysia</taxon>
        <taxon>Papilionoidea</taxon>
        <taxon>Papilionidae</taxon>
        <taxon>Parnassiinae</taxon>
        <taxon>Parnassini</taxon>
        <taxon>Parnassius</taxon>
        <taxon>Driopa</taxon>
    </lineage>
</organism>
<evidence type="ECO:0008006" key="5">
    <source>
        <dbReference type="Google" id="ProtNLM"/>
    </source>
</evidence>
<dbReference type="Proteomes" id="UP001314205">
    <property type="component" value="Unassembled WGS sequence"/>
</dbReference>
<evidence type="ECO:0000313" key="3">
    <source>
        <dbReference type="EMBL" id="CAK1602040.1"/>
    </source>
</evidence>
<keyword evidence="4" id="KW-1185">Reference proteome</keyword>
<dbReference type="EMBL" id="CAVLGL010000137">
    <property type="protein sequence ID" value="CAK1602040.1"/>
    <property type="molecule type" value="Genomic_DNA"/>
</dbReference>
<sequence length="419" mass="46816">MSSEVENNRVSISNSNVTQQNNDMTEILLATAMLKVRAADGTYKIMRTLIDQGSQVSIISENAAQRLALPRRNCKGSIYGVGVKPNSCKGVLHLTCSSMDDNYVFDTSVFIIQNLIKQLPNSTFAKPSWSFLNNIQLADPDFNISRPVDLLLGADIYSNIILPGICREEDQSVPIAQQTRLGWILCGNTKTYQCNVILNNIEQIEKFWETEDITEHFDLSEEDLQCIQYYEETTKRLSDGRYEVRLPLKPGYEKQLGSSKNKAIAHFLSMERKFRKNNSFEQNYKAFIHEYLALGHMKPAENITFHDIHHYVAIYILVGVAVIAAICLACKRLRQRRNTAITSSISLDNITTEGLSSAPVAALAAPRAQRAAAVPASRTQPVAASTERASSPAVPNAFNTQDRATSPILRTLILKRDEE</sequence>